<protein>
    <submittedName>
        <fullName evidence="2">Uncharacterized protein</fullName>
    </submittedName>
</protein>
<name>A0A0E0NB37_ORYRU</name>
<evidence type="ECO:0000313" key="3">
    <source>
        <dbReference type="Proteomes" id="UP000008022"/>
    </source>
</evidence>
<reference evidence="2" key="2">
    <citation type="submission" date="2015-06" db="UniProtKB">
        <authorList>
            <consortium name="EnsemblPlants"/>
        </authorList>
    </citation>
    <scope>IDENTIFICATION</scope>
</reference>
<accession>A0A0E0NB37</accession>
<feature type="compositionally biased region" description="Low complexity" evidence="1">
    <location>
        <begin position="22"/>
        <end position="41"/>
    </location>
</feature>
<sequence length="156" mass="15760">MFRIPNSQVQGDQHQLPAGDRPPGTAGAACPAGLGAPAAGEAVRRRRAVAPVPGGAQLLPEEVVAGDGGGGGDHRDEGTAAEPGLPAPAAGGAGGGRRGGRRRELFPGGGHCRLLGVHQEIIPAAYYSISLLVNFHRLISGSTNIDVQSFCAFAKN</sequence>
<proteinExistence type="predicted"/>
<feature type="compositionally biased region" description="Polar residues" evidence="1">
    <location>
        <begin position="1"/>
        <end position="13"/>
    </location>
</feature>
<dbReference type="EnsemblPlants" id="ORUFI02G07190.1">
    <property type="protein sequence ID" value="ORUFI02G07190.1"/>
    <property type="gene ID" value="ORUFI02G07190"/>
</dbReference>
<dbReference type="Proteomes" id="UP000008022">
    <property type="component" value="Unassembled WGS sequence"/>
</dbReference>
<dbReference type="Gramene" id="ORUFI02G07190.1">
    <property type="protein sequence ID" value="ORUFI02G07190.1"/>
    <property type="gene ID" value="ORUFI02G07190"/>
</dbReference>
<organism evidence="2 3">
    <name type="scientific">Oryza rufipogon</name>
    <name type="common">Brownbeard rice</name>
    <name type="synonym">Asian wild rice</name>
    <dbReference type="NCBI Taxonomy" id="4529"/>
    <lineage>
        <taxon>Eukaryota</taxon>
        <taxon>Viridiplantae</taxon>
        <taxon>Streptophyta</taxon>
        <taxon>Embryophyta</taxon>
        <taxon>Tracheophyta</taxon>
        <taxon>Spermatophyta</taxon>
        <taxon>Magnoliopsida</taxon>
        <taxon>Liliopsida</taxon>
        <taxon>Poales</taxon>
        <taxon>Poaceae</taxon>
        <taxon>BOP clade</taxon>
        <taxon>Oryzoideae</taxon>
        <taxon>Oryzeae</taxon>
        <taxon>Oryzinae</taxon>
        <taxon>Oryza</taxon>
    </lineage>
</organism>
<dbReference type="HOGENOM" id="CLU_1725148_0_0_1"/>
<evidence type="ECO:0000313" key="2">
    <source>
        <dbReference type="EnsemblPlants" id="ORUFI02G07190.1"/>
    </source>
</evidence>
<feature type="region of interest" description="Disordered" evidence="1">
    <location>
        <begin position="1"/>
        <end position="104"/>
    </location>
</feature>
<evidence type="ECO:0000256" key="1">
    <source>
        <dbReference type="SAM" id="MobiDB-lite"/>
    </source>
</evidence>
<dbReference type="AlphaFoldDB" id="A0A0E0NB37"/>
<keyword evidence="3" id="KW-1185">Reference proteome</keyword>
<reference evidence="3" key="1">
    <citation type="submission" date="2013-06" db="EMBL/GenBank/DDBJ databases">
        <authorList>
            <person name="Zhao Q."/>
        </authorList>
    </citation>
    <scope>NUCLEOTIDE SEQUENCE</scope>
    <source>
        <strain evidence="3">cv. W1943</strain>
    </source>
</reference>
<feature type="compositionally biased region" description="Low complexity" evidence="1">
    <location>
        <begin position="80"/>
        <end position="90"/>
    </location>
</feature>